<dbReference type="Proteomes" id="UP000648257">
    <property type="component" value="Unassembled WGS sequence"/>
</dbReference>
<name>A0ABR6X2R2_9BURK</name>
<dbReference type="InterPro" id="IPR025392">
    <property type="entry name" value="DUF4124"/>
</dbReference>
<evidence type="ECO:0000313" key="3">
    <source>
        <dbReference type="EMBL" id="MBC3807245.1"/>
    </source>
</evidence>
<sequence length="198" mass="21207">MKTFESLAANCSSQHQSNWRHFFLVLITIPSFLNLSYAQGVYKWTDANGKVHYGDATMAPTKSKKIAGNDVLVEAASASSASKPTENKQSGSNASAEGKSVAQAFQGLPAERIQKCSGLAKEAALIQITGENLSKGMSKQRNLLEQIRANCTGTGFDCSLSRTNPANDRCEPFAWKGKGEMLRANIDGTVLKAGPGDF</sequence>
<proteinExistence type="predicted"/>
<dbReference type="Pfam" id="PF13511">
    <property type="entry name" value="DUF4124"/>
    <property type="match status" value="1"/>
</dbReference>
<feature type="domain" description="DUF4124" evidence="2">
    <location>
        <begin position="32"/>
        <end position="65"/>
    </location>
</feature>
<dbReference type="EMBL" id="JACOFW010000006">
    <property type="protein sequence ID" value="MBC3807245.1"/>
    <property type="molecule type" value="Genomic_DNA"/>
</dbReference>
<evidence type="ECO:0000259" key="2">
    <source>
        <dbReference type="Pfam" id="PF13511"/>
    </source>
</evidence>
<accession>A0ABR6X2R2</accession>
<evidence type="ECO:0000256" key="1">
    <source>
        <dbReference type="SAM" id="MobiDB-lite"/>
    </source>
</evidence>
<comment type="caution">
    <text evidence="3">The sequence shown here is derived from an EMBL/GenBank/DDBJ whole genome shotgun (WGS) entry which is preliminary data.</text>
</comment>
<gene>
    <name evidence="3" type="ORF">H8K52_07785</name>
</gene>
<organism evidence="3 4">
    <name type="scientific">Undibacterium seohonense</name>
    <dbReference type="NCBI Taxonomy" id="1344950"/>
    <lineage>
        <taxon>Bacteria</taxon>
        <taxon>Pseudomonadati</taxon>
        <taxon>Pseudomonadota</taxon>
        <taxon>Betaproteobacteria</taxon>
        <taxon>Burkholderiales</taxon>
        <taxon>Oxalobacteraceae</taxon>
        <taxon>Undibacterium</taxon>
    </lineage>
</organism>
<protein>
    <submittedName>
        <fullName evidence="3">DUF4124 domain-containing protein</fullName>
    </submittedName>
</protein>
<feature type="region of interest" description="Disordered" evidence="1">
    <location>
        <begin position="77"/>
        <end position="98"/>
    </location>
</feature>
<evidence type="ECO:0000313" key="4">
    <source>
        <dbReference type="Proteomes" id="UP000648257"/>
    </source>
</evidence>
<reference evidence="3 4" key="1">
    <citation type="submission" date="2020-08" db="EMBL/GenBank/DDBJ databases">
        <title>Novel species isolated from subtropical streams in China.</title>
        <authorList>
            <person name="Lu H."/>
        </authorList>
    </citation>
    <scope>NUCLEOTIDE SEQUENCE [LARGE SCALE GENOMIC DNA]</scope>
    <source>
        <strain evidence="3 4">KACC 16656</strain>
    </source>
</reference>
<feature type="compositionally biased region" description="Polar residues" evidence="1">
    <location>
        <begin position="83"/>
        <end position="95"/>
    </location>
</feature>
<dbReference type="RefSeq" id="WP_186922332.1">
    <property type="nucleotide sequence ID" value="NZ_JACOFW010000006.1"/>
</dbReference>
<keyword evidence="4" id="KW-1185">Reference proteome</keyword>